<dbReference type="Pfam" id="PF09439">
    <property type="entry name" value="SRPRB"/>
    <property type="match status" value="1"/>
</dbReference>
<dbReference type="HOGENOM" id="CLU_046625_2_0_1"/>
<comment type="similarity">
    <text evidence="2">Belongs to the SRP receptor beta subunit family.</text>
</comment>
<reference evidence="12" key="3">
    <citation type="submission" date="2015-06" db="UniProtKB">
        <authorList>
            <consortium name="EnsemblMetazoa"/>
        </authorList>
    </citation>
    <scope>IDENTIFICATION</scope>
</reference>
<dbReference type="PANTHER" id="PTHR11711">
    <property type="entry name" value="ADP RIBOSYLATION FACTOR-RELATED"/>
    <property type="match status" value="1"/>
</dbReference>
<keyword evidence="13" id="KW-1185">Reference proteome</keyword>
<dbReference type="GeneID" id="20217331"/>
<dbReference type="Gene3D" id="3.40.50.300">
    <property type="entry name" value="P-loop containing nucleotide triphosphate hydrolases"/>
    <property type="match status" value="1"/>
</dbReference>
<evidence type="ECO:0000256" key="5">
    <source>
        <dbReference type="ARBA" id="ARBA00022741"/>
    </source>
</evidence>
<evidence type="ECO:0000256" key="4">
    <source>
        <dbReference type="ARBA" id="ARBA00022692"/>
    </source>
</evidence>
<dbReference type="InterPro" id="IPR027417">
    <property type="entry name" value="P-loop_NTPase"/>
</dbReference>
<reference evidence="13" key="1">
    <citation type="submission" date="2012-12" db="EMBL/GenBank/DDBJ databases">
        <authorList>
            <person name="Hellsten U."/>
            <person name="Grimwood J."/>
            <person name="Chapman J.A."/>
            <person name="Shapiro H."/>
            <person name="Aerts A."/>
            <person name="Otillar R.P."/>
            <person name="Terry A.Y."/>
            <person name="Boore J.L."/>
            <person name="Simakov O."/>
            <person name="Marletaz F."/>
            <person name="Cho S.-J."/>
            <person name="Edsinger-Gonzales E."/>
            <person name="Havlak P."/>
            <person name="Kuo D.-H."/>
            <person name="Larsson T."/>
            <person name="Lv J."/>
            <person name="Arendt D."/>
            <person name="Savage R."/>
            <person name="Osoegawa K."/>
            <person name="de Jong P."/>
            <person name="Lindberg D.R."/>
            <person name="Seaver E.C."/>
            <person name="Weisblat D.A."/>
            <person name="Putnam N.H."/>
            <person name="Grigoriev I.V."/>
            <person name="Rokhsar D.S."/>
        </authorList>
    </citation>
    <scope>NUCLEOTIDE SEQUENCE</scope>
</reference>
<evidence type="ECO:0000256" key="7">
    <source>
        <dbReference type="ARBA" id="ARBA00022989"/>
    </source>
</evidence>
<dbReference type="CTD" id="20217331"/>
<dbReference type="GO" id="GO:0005525">
    <property type="term" value="F:GTP binding"/>
    <property type="evidence" value="ECO:0000318"/>
    <property type="project" value="GO_Central"/>
</dbReference>
<dbReference type="SUPFAM" id="SSF52540">
    <property type="entry name" value="P-loop containing nucleoside triphosphate hydrolases"/>
    <property type="match status" value="1"/>
</dbReference>
<dbReference type="RefSeq" id="XP_009012244.1">
    <property type="nucleotide sequence ID" value="XM_009013996.1"/>
</dbReference>
<sequence length="217" mass="24408">LVIFILRRKTVRGNDVLILGLCNSGKTLLFTRLLVNKVVDTYISVKENKSSLTFNNHKSLNIIDIPGSDSIRLRIFDQYILFIFRAIIFLIDGSTIQKEIKNAAEYLYTVLTDNLIMSNQVPLLIACNKQDLGFAKGSTLIKSALEKELNQLRHTKSAALDGVDGKSSTSNCLGNPRKDFSFSDLKKNETQFIEISCKRINEDSSDVESVKEWISNV</sequence>
<comment type="subcellular location">
    <subcellularLocation>
        <location evidence="1">Endoplasmic reticulum membrane</location>
        <topology evidence="1">Single-pass membrane protein</topology>
    </subcellularLocation>
</comment>
<dbReference type="STRING" id="6412.T1G8D4"/>
<dbReference type="GO" id="GO:0005789">
    <property type="term" value="C:endoplasmic reticulum membrane"/>
    <property type="evidence" value="ECO:0007669"/>
    <property type="project" value="UniProtKB-SubCell"/>
</dbReference>
<name>T1G8D4_HELRO</name>
<accession>T1G8D4</accession>
<dbReference type="CDD" id="cd04105">
    <property type="entry name" value="SR_beta"/>
    <property type="match status" value="1"/>
</dbReference>
<dbReference type="EMBL" id="KB095940">
    <property type="protein sequence ID" value="ESO09666.1"/>
    <property type="molecule type" value="Genomic_DNA"/>
</dbReference>
<dbReference type="GO" id="GO:0005737">
    <property type="term" value="C:cytoplasm"/>
    <property type="evidence" value="ECO:0000318"/>
    <property type="project" value="GO_Central"/>
</dbReference>
<dbReference type="PROSITE" id="PS51417">
    <property type="entry name" value="ARF"/>
    <property type="match status" value="1"/>
</dbReference>
<keyword evidence="6" id="KW-0256">Endoplasmic reticulum</keyword>
<evidence type="ECO:0000313" key="11">
    <source>
        <dbReference type="EMBL" id="ESO09666.1"/>
    </source>
</evidence>
<keyword evidence="10" id="KW-0675">Receptor</keyword>
<evidence type="ECO:0000313" key="13">
    <source>
        <dbReference type="Proteomes" id="UP000015101"/>
    </source>
</evidence>
<dbReference type="eggNOG" id="KOG0090">
    <property type="taxonomic scope" value="Eukaryota"/>
</dbReference>
<evidence type="ECO:0000256" key="10">
    <source>
        <dbReference type="ARBA" id="ARBA00023170"/>
    </source>
</evidence>
<proteinExistence type="inferred from homology"/>
<gene>
    <name evidence="12" type="primary">20217331</name>
    <name evidence="11" type="ORF">HELRODRAFT_92244</name>
</gene>
<dbReference type="AlphaFoldDB" id="T1G8D4"/>
<keyword evidence="7" id="KW-1133">Transmembrane helix</keyword>
<evidence type="ECO:0000313" key="12">
    <source>
        <dbReference type="EnsemblMetazoa" id="HelroP92244"/>
    </source>
</evidence>
<dbReference type="GO" id="GO:0006886">
    <property type="term" value="P:intracellular protein transport"/>
    <property type="evidence" value="ECO:0000318"/>
    <property type="project" value="GO_Central"/>
</dbReference>
<reference evidence="11 13" key="2">
    <citation type="journal article" date="2013" name="Nature">
        <title>Insights into bilaterian evolution from three spiralian genomes.</title>
        <authorList>
            <person name="Simakov O."/>
            <person name="Marletaz F."/>
            <person name="Cho S.J."/>
            <person name="Edsinger-Gonzales E."/>
            <person name="Havlak P."/>
            <person name="Hellsten U."/>
            <person name="Kuo D.H."/>
            <person name="Larsson T."/>
            <person name="Lv J."/>
            <person name="Arendt D."/>
            <person name="Savage R."/>
            <person name="Osoegawa K."/>
            <person name="de Jong P."/>
            <person name="Grimwood J."/>
            <person name="Chapman J.A."/>
            <person name="Shapiro H."/>
            <person name="Aerts A."/>
            <person name="Otillar R.P."/>
            <person name="Terry A.Y."/>
            <person name="Boore J.L."/>
            <person name="Grigoriev I.V."/>
            <person name="Lindberg D.R."/>
            <person name="Seaver E.C."/>
            <person name="Weisblat D.A."/>
            <person name="Putnam N.H."/>
            <person name="Rokhsar D.S."/>
        </authorList>
    </citation>
    <scope>NUCLEOTIDE SEQUENCE</scope>
</reference>
<evidence type="ECO:0000256" key="8">
    <source>
        <dbReference type="ARBA" id="ARBA00023134"/>
    </source>
</evidence>
<evidence type="ECO:0000256" key="9">
    <source>
        <dbReference type="ARBA" id="ARBA00023136"/>
    </source>
</evidence>
<evidence type="ECO:0000256" key="3">
    <source>
        <dbReference type="ARBA" id="ARBA00020256"/>
    </source>
</evidence>
<dbReference type="KEGG" id="hro:HELRODRAFT_92244"/>
<dbReference type="InterPro" id="IPR019009">
    <property type="entry name" value="SRP_receptor_beta_su"/>
</dbReference>
<dbReference type="FunCoup" id="T1G8D4">
    <property type="interactions" value="1460"/>
</dbReference>
<keyword evidence="8" id="KW-0342">GTP-binding</keyword>
<organism evidence="12 13">
    <name type="scientific">Helobdella robusta</name>
    <name type="common">Californian leech</name>
    <dbReference type="NCBI Taxonomy" id="6412"/>
    <lineage>
        <taxon>Eukaryota</taxon>
        <taxon>Metazoa</taxon>
        <taxon>Spiralia</taxon>
        <taxon>Lophotrochozoa</taxon>
        <taxon>Annelida</taxon>
        <taxon>Clitellata</taxon>
        <taxon>Hirudinea</taxon>
        <taxon>Rhynchobdellida</taxon>
        <taxon>Glossiphoniidae</taxon>
        <taxon>Helobdella</taxon>
    </lineage>
</organism>
<dbReference type="Proteomes" id="UP000015101">
    <property type="component" value="Unassembled WGS sequence"/>
</dbReference>
<dbReference type="InParanoid" id="T1G8D4"/>
<dbReference type="OMA" id="CWIDERA"/>
<dbReference type="OrthoDB" id="41266at2759"/>
<dbReference type="EMBL" id="AMQM01009098">
    <property type="status" value="NOT_ANNOTATED_CDS"/>
    <property type="molecule type" value="Genomic_DNA"/>
</dbReference>
<protein>
    <recommendedName>
        <fullName evidence="3">Signal recognition particle receptor subunit beta</fullName>
    </recommendedName>
</protein>
<dbReference type="GO" id="GO:0016192">
    <property type="term" value="P:vesicle-mediated transport"/>
    <property type="evidence" value="ECO:0000318"/>
    <property type="project" value="GO_Central"/>
</dbReference>
<keyword evidence="4" id="KW-0812">Transmembrane</keyword>
<evidence type="ECO:0000256" key="6">
    <source>
        <dbReference type="ARBA" id="ARBA00022824"/>
    </source>
</evidence>
<keyword evidence="5" id="KW-0547">Nucleotide-binding</keyword>
<evidence type="ECO:0000256" key="2">
    <source>
        <dbReference type="ARBA" id="ARBA00005619"/>
    </source>
</evidence>
<dbReference type="EnsemblMetazoa" id="HelroT92244">
    <property type="protein sequence ID" value="HelroP92244"/>
    <property type="gene ID" value="HelroG92244"/>
</dbReference>
<dbReference type="InterPro" id="IPR024156">
    <property type="entry name" value="Small_GTPase_ARF"/>
</dbReference>
<keyword evidence="9" id="KW-0472">Membrane</keyword>
<evidence type="ECO:0000256" key="1">
    <source>
        <dbReference type="ARBA" id="ARBA00004389"/>
    </source>
</evidence>